<evidence type="ECO:0000256" key="2">
    <source>
        <dbReference type="ARBA" id="ARBA00007414"/>
    </source>
</evidence>
<feature type="transmembrane region" description="Helical" evidence="8">
    <location>
        <begin position="76"/>
        <end position="96"/>
    </location>
</feature>
<evidence type="ECO:0000256" key="6">
    <source>
        <dbReference type="ARBA" id="ARBA00023034"/>
    </source>
</evidence>
<dbReference type="Proteomes" id="UP001314205">
    <property type="component" value="Unassembled WGS sequence"/>
</dbReference>
<keyword evidence="6" id="KW-0333">Golgi apparatus</keyword>
<organism evidence="10 11">
    <name type="scientific">Parnassius mnemosyne</name>
    <name type="common">clouded apollo</name>
    <dbReference type="NCBI Taxonomy" id="213953"/>
    <lineage>
        <taxon>Eukaryota</taxon>
        <taxon>Metazoa</taxon>
        <taxon>Ecdysozoa</taxon>
        <taxon>Arthropoda</taxon>
        <taxon>Hexapoda</taxon>
        <taxon>Insecta</taxon>
        <taxon>Pterygota</taxon>
        <taxon>Neoptera</taxon>
        <taxon>Endopterygota</taxon>
        <taxon>Lepidoptera</taxon>
        <taxon>Glossata</taxon>
        <taxon>Ditrysia</taxon>
        <taxon>Papilionoidea</taxon>
        <taxon>Papilionidae</taxon>
        <taxon>Parnassiinae</taxon>
        <taxon>Parnassini</taxon>
        <taxon>Parnassius</taxon>
        <taxon>Driopa</taxon>
    </lineage>
</organism>
<dbReference type="AlphaFoldDB" id="A0AAV1M3G3"/>
<feature type="transmembrane region" description="Helical" evidence="8">
    <location>
        <begin position="108"/>
        <end position="130"/>
    </location>
</feature>
<evidence type="ECO:0000313" key="11">
    <source>
        <dbReference type="Proteomes" id="UP001314205"/>
    </source>
</evidence>
<feature type="domain" description="CWH43-like N-terminal" evidence="9">
    <location>
        <begin position="23"/>
        <end position="238"/>
    </location>
</feature>
<evidence type="ECO:0000256" key="5">
    <source>
        <dbReference type="ARBA" id="ARBA00022989"/>
    </source>
</evidence>
<dbReference type="Pfam" id="PF10277">
    <property type="entry name" value="Frag1"/>
    <property type="match status" value="1"/>
</dbReference>
<feature type="transmembrane region" description="Helical" evidence="8">
    <location>
        <begin position="142"/>
        <end position="162"/>
    </location>
</feature>
<dbReference type="PANTHER" id="PTHR12892">
    <property type="entry name" value="FGF RECEPTOR ACTIVATING PROTEIN 1"/>
    <property type="match status" value="1"/>
</dbReference>
<proteinExistence type="inferred from homology"/>
<evidence type="ECO:0000256" key="1">
    <source>
        <dbReference type="ARBA" id="ARBA00004653"/>
    </source>
</evidence>
<dbReference type="InterPro" id="IPR019402">
    <property type="entry name" value="CWH43_N"/>
</dbReference>
<dbReference type="GO" id="GO:0005789">
    <property type="term" value="C:endoplasmic reticulum membrane"/>
    <property type="evidence" value="ECO:0007669"/>
    <property type="project" value="TreeGrafter"/>
</dbReference>
<dbReference type="InterPro" id="IPR039545">
    <property type="entry name" value="PGAP2"/>
</dbReference>
<evidence type="ECO:0000256" key="3">
    <source>
        <dbReference type="ARBA" id="ARBA00022502"/>
    </source>
</evidence>
<protein>
    <recommendedName>
        <fullName evidence="9">CWH43-like N-terminal domain-containing protein</fullName>
    </recommendedName>
</protein>
<comment type="similarity">
    <text evidence="2">Belongs to the PGAP2 family.</text>
</comment>
<evidence type="ECO:0000256" key="7">
    <source>
        <dbReference type="ARBA" id="ARBA00023136"/>
    </source>
</evidence>
<dbReference type="EMBL" id="CAVLGL010000126">
    <property type="protein sequence ID" value="CAK1600942.1"/>
    <property type="molecule type" value="Genomic_DNA"/>
</dbReference>
<comment type="caution">
    <text evidence="10">The sequence shown here is derived from an EMBL/GenBank/DDBJ whole genome shotgun (WGS) entry which is preliminary data.</text>
</comment>
<comment type="subcellular location">
    <subcellularLocation>
        <location evidence="1">Golgi apparatus membrane</location>
        <topology evidence="1">Multi-pass membrane protein</topology>
    </subcellularLocation>
</comment>
<evidence type="ECO:0000259" key="9">
    <source>
        <dbReference type="Pfam" id="PF10277"/>
    </source>
</evidence>
<feature type="transmembrane region" description="Helical" evidence="8">
    <location>
        <begin position="183"/>
        <end position="200"/>
    </location>
</feature>
<reference evidence="10 11" key="1">
    <citation type="submission" date="2023-11" db="EMBL/GenBank/DDBJ databases">
        <authorList>
            <person name="Hedman E."/>
            <person name="Englund M."/>
            <person name="Stromberg M."/>
            <person name="Nyberg Akerstrom W."/>
            <person name="Nylinder S."/>
            <person name="Jareborg N."/>
            <person name="Kallberg Y."/>
            <person name="Kronander E."/>
        </authorList>
    </citation>
    <scope>NUCLEOTIDE SEQUENCE [LARGE SCALE GENOMIC DNA]</scope>
</reference>
<keyword evidence="4 8" id="KW-0812">Transmembrane</keyword>
<gene>
    <name evidence="10" type="ORF">PARMNEM_LOCUS19635</name>
</gene>
<dbReference type="GO" id="GO:0006506">
    <property type="term" value="P:GPI anchor biosynthetic process"/>
    <property type="evidence" value="ECO:0007669"/>
    <property type="project" value="UniProtKB-KW"/>
</dbReference>
<dbReference type="PANTHER" id="PTHR12892:SF11">
    <property type="entry name" value="POST-GPI ATTACHMENT TO PROTEINS FACTOR 2"/>
    <property type="match status" value="1"/>
</dbReference>
<keyword evidence="11" id="KW-1185">Reference proteome</keyword>
<keyword evidence="7 8" id="KW-0472">Membrane</keyword>
<feature type="transmembrane region" description="Helical" evidence="8">
    <location>
        <begin position="21"/>
        <end position="43"/>
    </location>
</feature>
<dbReference type="GO" id="GO:0000139">
    <property type="term" value="C:Golgi membrane"/>
    <property type="evidence" value="ECO:0007669"/>
    <property type="project" value="UniProtKB-SubCell"/>
</dbReference>
<sequence>MYLPLYNVSEKRCLVRIPVSKLGFLTVLLPLLAFIICIIMTMYKDFERANNTHCNVPNVFPSISASIGNYEPQNSIWKTAIYVHFPLRCFIIYLRWKYYQEIILENCIIIVNLAILLNIAENLSLLGLTYWTSSYNYPYHEIFFKTFIGTSIFYMLLTCILLTQYRRKPHMSHLERNSVKLKWRAFFINVVSFALAAYFFLRHNSLCEPYVYSMFGFSEYIVVFSNIAFHMTTVYDLKRRNVCISTRGIAVE</sequence>
<name>A0AAV1M3G3_9NEOP</name>
<evidence type="ECO:0000256" key="4">
    <source>
        <dbReference type="ARBA" id="ARBA00022692"/>
    </source>
</evidence>
<accession>A0AAV1M3G3</accession>
<keyword evidence="5 8" id="KW-1133">Transmembrane helix</keyword>
<keyword evidence="3" id="KW-0337">GPI-anchor biosynthesis</keyword>
<evidence type="ECO:0000313" key="10">
    <source>
        <dbReference type="EMBL" id="CAK1600942.1"/>
    </source>
</evidence>
<evidence type="ECO:0000256" key="8">
    <source>
        <dbReference type="SAM" id="Phobius"/>
    </source>
</evidence>